<keyword evidence="1" id="KW-0880">Kelch repeat</keyword>
<dbReference type="EMBL" id="AMQN01003958">
    <property type="status" value="NOT_ANNOTATED_CDS"/>
    <property type="molecule type" value="Genomic_DNA"/>
</dbReference>
<evidence type="ECO:0000256" key="1">
    <source>
        <dbReference type="ARBA" id="ARBA00022441"/>
    </source>
</evidence>
<name>R7VGZ4_CAPTE</name>
<dbReference type="Proteomes" id="UP000014760">
    <property type="component" value="Unassembled WGS sequence"/>
</dbReference>
<dbReference type="OMA" id="ASCAYRD"/>
<dbReference type="InterPro" id="IPR051568">
    <property type="entry name" value="LZTR1/Attractin"/>
</dbReference>
<evidence type="ECO:0000313" key="3">
    <source>
        <dbReference type="EMBL" id="ELU17837.1"/>
    </source>
</evidence>
<dbReference type="InterPro" id="IPR015915">
    <property type="entry name" value="Kelch-typ_b-propeller"/>
</dbReference>
<accession>R7VGZ4</accession>
<dbReference type="EMBL" id="KB292298">
    <property type="protein sequence ID" value="ELU17837.1"/>
    <property type="molecule type" value="Genomic_DNA"/>
</dbReference>
<evidence type="ECO:0000313" key="5">
    <source>
        <dbReference type="Proteomes" id="UP000014760"/>
    </source>
</evidence>
<dbReference type="AlphaFoldDB" id="R7VGZ4"/>
<evidence type="ECO:0000313" key="4">
    <source>
        <dbReference type="EnsemblMetazoa" id="CapteP221960"/>
    </source>
</evidence>
<dbReference type="GO" id="GO:0005794">
    <property type="term" value="C:Golgi apparatus"/>
    <property type="evidence" value="ECO:0007669"/>
    <property type="project" value="TreeGrafter"/>
</dbReference>
<dbReference type="SUPFAM" id="SSF117281">
    <property type="entry name" value="Kelch motif"/>
    <property type="match status" value="1"/>
</dbReference>
<reference evidence="4" key="3">
    <citation type="submission" date="2015-06" db="UniProtKB">
        <authorList>
            <consortium name="EnsemblMetazoa"/>
        </authorList>
    </citation>
    <scope>IDENTIFICATION</scope>
</reference>
<gene>
    <name evidence="3" type="ORF">CAPTEDRAFT_221960</name>
</gene>
<reference evidence="3 5" key="2">
    <citation type="journal article" date="2013" name="Nature">
        <title>Insights into bilaterian evolution from three spiralian genomes.</title>
        <authorList>
            <person name="Simakov O."/>
            <person name="Marletaz F."/>
            <person name="Cho S.J."/>
            <person name="Edsinger-Gonzales E."/>
            <person name="Havlak P."/>
            <person name="Hellsten U."/>
            <person name="Kuo D.H."/>
            <person name="Larsson T."/>
            <person name="Lv J."/>
            <person name="Arendt D."/>
            <person name="Savage R."/>
            <person name="Osoegawa K."/>
            <person name="de Jong P."/>
            <person name="Grimwood J."/>
            <person name="Chapman J.A."/>
            <person name="Shapiro H."/>
            <person name="Aerts A."/>
            <person name="Otillar R.P."/>
            <person name="Terry A.Y."/>
            <person name="Boore J.L."/>
            <person name="Grigoriev I.V."/>
            <person name="Lindberg D.R."/>
            <person name="Seaver E.C."/>
            <person name="Weisblat D.A."/>
            <person name="Putnam N.H."/>
            <person name="Rokhsar D.S."/>
        </authorList>
    </citation>
    <scope>NUCLEOTIDE SEQUENCE</scope>
    <source>
        <strain evidence="3 5">I ESC-2004</strain>
    </source>
</reference>
<dbReference type="InterPro" id="IPR006652">
    <property type="entry name" value="Kelch_1"/>
</dbReference>
<reference evidence="5" key="1">
    <citation type="submission" date="2012-12" db="EMBL/GenBank/DDBJ databases">
        <authorList>
            <person name="Hellsten U."/>
            <person name="Grimwood J."/>
            <person name="Chapman J.A."/>
            <person name="Shapiro H."/>
            <person name="Aerts A."/>
            <person name="Otillar R.P."/>
            <person name="Terry A.Y."/>
            <person name="Boore J.L."/>
            <person name="Simakov O."/>
            <person name="Marletaz F."/>
            <person name="Cho S.-J."/>
            <person name="Edsinger-Gonzales E."/>
            <person name="Havlak P."/>
            <person name="Kuo D.-H."/>
            <person name="Larsson T."/>
            <person name="Lv J."/>
            <person name="Arendt D."/>
            <person name="Savage R."/>
            <person name="Osoegawa K."/>
            <person name="de Jong P."/>
            <person name="Lindberg D.R."/>
            <person name="Seaver E.C."/>
            <person name="Weisblat D.A."/>
            <person name="Putnam N.H."/>
            <person name="Grigoriev I.V."/>
            <person name="Rokhsar D.S."/>
        </authorList>
    </citation>
    <scope>NUCLEOTIDE SEQUENCE</scope>
    <source>
        <strain evidence="5">I ESC-2004</strain>
    </source>
</reference>
<dbReference type="Gene3D" id="2.120.10.80">
    <property type="entry name" value="Kelch-type beta propeller"/>
    <property type="match status" value="2"/>
</dbReference>
<organism evidence="3">
    <name type="scientific">Capitella teleta</name>
    <name type="common">Polychaete worm</name>
    <dbReference type="NCBI Taxonomy" id="283909"/>
    <lineage>
        <taxon>Eukaryota</taxon>
        <taxon>Metazoa</taxon>
        <taxon>Spiralia</taxon>
        <taxon>Lophotrochozoa</taxon>
        <taxon>Annelida</taxon>
        <taxon>Polychaeta</taxon>
        <taxon>Sedentaria</taxon>
        <taxon>Scolecida</taxon>
        <taxon>Capitellidae</taxon>
        <taxon>Capitella</taxon>
    </lineage>
</organism>
<dbReference type="Pfam" id="PF24681">
    <property type="entry name" value="Kelch_KLHDC2_KLHL20_DRC7"/>
    <property type="match status" value="1"/>
</dbReference>
<dbReference type="Pfam" id="PF01344">
    <property type="entry name" value="Kelch_1"/>
    <property type="match status" value="1"/>
</dbReference>
<dbReference type="EnsemblMetazoa" id="CapteT221960">
    <property type="protein sequence ID" value="CapteP221960"/>
    <property type="gene ID" value="CapteG221960"/>
</dbReference>
<dbReference type="STRING" id="283909.R7VGZ4"/>
<dbReference type="PANTHER" id="PTHR46376">
    <property type="entry name" value="LEUCINE-ZIPPER-LIKE TRANSCRIPTIONAL REGULATOR 1"/>
    <property type="match status" value="1"/>
</dbReference>
<evidence type="ECO:0000256" key="2">
    <source>
        <dbReference type="ARBA" id="ARBA00022737"/>
    </source>
</evidence>
<sequence length="578" mass="64625">MQHLQWPSPHMSPDLSKRPLTFAWSPIPGVPEDVVPSSRSKHASCLHGNKIYVYGGKVGNFVSKELWTYNLNDGIWKQLCYHGAPPPSPQEHSMVAYKGTLFVFGAEFNFSQDAPLWMLDLNTLHWKRHTLVSEVTTPESRRGHSAVVCNSGMHIFGGYVDLKGSSQELWTFDLENLMWHLTPASEGGAGDGGPGGRHDHSAVMYDGRMYIFGGMNGLQTKDELWSWNFSSRKWTKIRCHRGGPPPMKGHCACRLDDTMLVFGGSCGNVLHSDLWSFHFSSQTWTRVVCSGAPPSPRSHLSCLVTIPSLSHSNSPNTRTHSVPFLKEASQHLSSRPYSSPANCNPKEQNYKKKKSSEVELYHIQLKNKRNVSGISRRLTRLKKGNCNLWSSYGSLTSTHDELPLCCSSVDSLQQQRSVLTSSLDSLLDMSSSREWIQPRSYSREDLILEDIEDSEDNDLLDNSRSELLLHTNAGKEQPLCRCNAVFNEAETSFITDKLFDSKRVVSSILPTDAWIAKEKPAVKISTNHVVYPSTALSKPVMKPLSYCIYFIGGCDSDSVHPRPLLLWKLTVSIGAKKS</sequence>
<dbReference type="HOGENOM" id="CLU_471934_0_0_1"/>
<dbReference type="PANTHER" id="PTHR46376:SF1">
    <property type="entry name" value="LEUCINE-ZIPPER-LIKE TRANSCRIPTIONAL REGULATOR 1"/>
    <property type="match status" value="1"/>
</dbReference>
<proteinExistence type="predicted"/>
<keyword evidence="2" id="KW-0677">Repeat</keyword>
<protein>
    <submittedName>
        <fullName evidence="3 4">Uncharacterized protein</fullName>
    </submittedName>
</protein>
<keyword evidence="5" id="KW-1185">Reference proteome</keyword>
<dbReference type="OrthoDB" id="432528at2759"/>